<dbReference type="Pfam" id="PF00392">
    <property type="entry name" value="GntR"/>
    <property type="match status" value="1"/>
</dbReference>
<evidence type="ECO:0000256" key="3">
    <source>
        <dbReference type="ARBA" id="ARBA00023163"/>
    </source>
</evidence>
<gene>
    <name evidence="5" type="ORF">GJJ64_12015</name>
</gene>
<dbReference type="GO" id="GO:0003700">
    <property type="term" value="F:DNA-binding transcription factor activity"/>
    <property type="evidence" value="ECO:0007669"/>
    <property type="project" value="InterPro"/>
</dbReference>
<protein>
    <submittedName>
        <fullName evidence="5">GntR family transcriptional regulator</fullName>
    </submittedName>
</protein>
<evidence type="ECO:0000256" key="1">
    <source>
        <dbReference type="ARBA" id="ARBA00023015"/>
    </source>
</evidence>
<dbReference type="CDD" id="cd07377">
    <property type="entry name" value="WHTH_GntR"/>
    <property type="match status" value="1"/>
</dbReference>
<dbReference type="EMBL" id="WKJI01000003">
    <property type="protein sequence ID" value="MRX47917.1"/>
    <property type="molecule type" value="Genomic_DNA"/>
</dbReference>
<dbReference type="Gene3D" id="1.10.10.10">
    <property type="entry name" value="Winged helix-like DNA-binding domain superfamily/Winged helix DNA-binding domain"/>
    <property type="match status" value="1"/>
</dbReference>
<accession>A0A7K0FS60</accession>
<dbReference type="GO" id="GO:0003677">
    <property type="term" value="F:DNA binding"/>
    <property type="evidence" value="ECO:0007669"/>
    <property type="project" value="UniProtKB-KW"/>
</dbReference>
<dbReference type="Proteomes" id="UP000462931">
    <property type="component" value="Unassembled WGS sequence"/>
</dbReference>
<name>A0A7K0FS60_9SPHI</name>
<keyword evidence="3" id="KW-0804">Transcription</keyword>
<reference evidence="5 6" key="1">
    <citation type="submission" date="2019-11" db="EMBL/GenBank/DDBJ databases">
        <authorList>
            <person name="Cheng Q."/>
            <person name="Yang Z."/>
        </authorList>
    </citation>
    <scope>NUCLEOTIDE SEQUENCE [LARGE SCALE GENOMIC DNA]</scope>
    <source>
        <strain evidence="5 6">HX-22-1</strain>
    </source>
</reference>
<feature type="domain" description="HTH gntR-type" evidence="4">
    <location>
        <begin position="18"/>
        <end position="86"/>
    </location>
</feature>
<dbReference type="Gene3D" id="3.40.50.2300">
    <property type="match status" value="1"/>
</dbReference>
<dbReference type="InterPro" id="IPR000524">
    <property type="entry name" value="Tscrpt_reg_HTH_GntR"/>
</dbReference>
<evidence type="ECO:0000256" key="2">
    <source>
        <dbReference type="ARBA" id="ARBA00023125"/>
    </source>
</evidence>
<dbReference type="SUPFAM" id="SSF46785">
    <property type="entry name" value="Winged helix' DNA-binding domain"/>
    <property type="match status" value="1"/>
</dbReference>
<organism evidence="5 6">
    <name type="scientific">Pedobacter puniceum</name>
    <dbReference type="NCBI Taxonomy" id="2666136"/>
    <lineage>
        <taxon>Bacteria</taxon>
        <taxon>Pseudomonadati</taxon>
        <taxon>Bacteroidota</taxon>
        <taxon>Sphingobacteriia</taxon>
        <taxon>Sphingobacteriales</taxon>
        <taxon>Sphingobacteriaceae</taxon>
        <taxon>Pedobacter</taxon>
    </lineage>
</organism>
<evidence type="ECO:0000313" key="6">
    <source>
        <dbReference type="Proteomes" id="UP000462931"/>
    </source>
</evidence>
<proteinExistence type="predicted"/>
<evidence type="ECO:0000259" key="4">
    <source>
        <dbReference type="PROSITE" id="PS50949"/>
    </source>
</evidence>
<dbReference type="PROSITE" id="PS50949">
    <property type="entry name" value="HTH_GNTR"/>
    <property type="match status" value="1"/>
</dbReference>
<dbReference type="SMART" id="SM00345">
    <property type="entry name" value="HTH_GNTR"/>
    <property type="match status" value="1"/>
</dbReference>
<dbReference type="InterPro" id="IPR036390">
    <property type="entry name" value="WH_DNA-bd_sf"/>
</dbReference>
<dbReference type="AlphaFoldDB" id="A0A7K0FS60"/>
<sequence>MRTDNFFKLIQIDEYSATPKYMQLCDSIIAAIENAKLKKDDPLPSINELSFALDISRDTAEKGYKYLKKRNILVSVPGKGYYIGNTDFKKKIRVFLLFNKLSAHKKIIYDAFVAALGEDAAIDFYIYNNEYAIFKKLIQSKRNDYSHYVIIPHFMEGGEDAYQIINTIPADKLILLDKKIDGIAGNFSAVYENFRQDIYQALNQAKEELSKYHTLKLIFPDKSYYPTEIIDGFKLFCQQYAFTHRIVHDIETEPIGKGEVYINLMEDDLVTLIEKIVSLDFKLGKEVGIISYNETPLKKLLLNGITTISTDFKLMGTMAAEMIKNQISAHREVPFYLTLRASL</sequence>
<dbReference type="InterPro" id="IPR028082">
    <property type="entry name" value="Peripla_BP_I"/>
</dbReference>
<dbReference type="RefSeq" id="WP_154288026.1">
    <property type="nucleotide sequence ID" value="NZ_WKJI01000003.1"/>
</dbReference>
<evidence type="ECO:0000313" key="5">
    <source>
        <dbReference type="EMBL" id="MRX47917.1"/>
    </source>
</evidence>
<dbReference type="PANTHER" id="PTHR38445">
    <property type="entry name" value="HTH-TYPE TRANSCRIPTIONAL REPRESSOR YTRA"/>
    <property type="match status" value="1"/>
</dbReference>
<dbReference type="PANTHER" id="PTHR38445:SF10">
    <property type="entry name" value="GNTR-FAMILY TRANSCRIPTIONAL REGULATOR"/>
    <property type="match status" value="1"/>
</dbReference>
<keyword evidence="1" id="KW-0805">Transcription regulation</keyword>
<comment type="caution">
    <text evidence="5">The sequence shown here is derived from an EMBL/GenBank/DDBJ whole genome shotgun (WGS) entry which is preliminary data.</text>
</comment>
<keyword evidence="2" id="KW-0238">DNA-binding</keyword>
<dbReference type="InterPro" id="IPR036388">
    <property type="entry name" value="WH-like_DNA-bd_sf"/>
</dbReference>
<dbReference type="SUPFAM" id="SSF53822">
    <property type="entry name" value="Periplasmic binding protein-like I"/>
    <property type="match status" value="1"/>
</dbReference>
<keyword evidence="6" id="KW-1185">Reference proteome</keyword>